<sequence length="165" mass="18153">MKRLPLLCLALLASVGARAEWLTLAGTPGDETASYVQVDPTSVEADGSKRLVSLRMSLPQDRTGRDGIKYRSFQARAKVDCDARSARYVNVSYFGHPNFVGEPVAVKHYEEEEDVRPVTLAGARDLVTRTINAACAVRPKEAREPQQQQQPRPEGEPPLSPLPAR</sequence>
<evidence type="ECO:0000313" key="4">
    <source>
        <dbReference type="EMBL" id="RTQ31106.1"/>
    </source>
</evidence>
<keyword evidence="5" id="KW-1185">Reference proteome</keyword>
<feature type="domain" description="Surface-adhesin protein E-like" evidence="3">
    <location>
        <begin position="21"/>
        <end position="121"/>
    </location>
</feature>
<name>A0A431TET7_9BURK</name>
<gene>
    <name evidence="4" type="ORF">EJP69_26675</name>
</gene>
<feature type="region of interest" description="Disordered" evidence="1">
    <location>
        <begin position="136"/>
        <end position="165"/>
    </location>
</feature>
<evidence type="ECO:0000259" key="3">
    <source>
        <dbReference type="Pfam" id="PF16747"/>
    </source>
</evidence>
<dbReference type="AlphaFoldDB" id="A0A431TET7"/>
<dbReference type="Proteomes" id="UP000267418">
    <property type="component" value="Unassembled WGS sequence"/>
</dbReference>
<dbReference type="RefSeq" id="WP_093203974.1">
    <property type="nucleotide sequence ID" value="NZ_RXOE01000010.1"/>
</dbReference>
<organism evidence="4 5">
    <name type="scientific">Variovorax gossypii</name>
    <dbReference type="NCBI Taxonomy" id="1679495"/>
    <lineage>
        <taxon>Bacteria</taxon>
        <taxon>Pseudomonadati</taxon>
        <taxon>Pseudomonadota</taxon>
        <taxon>Betaproteobacteria</taxon>
        <taxon>Burkholderiales</taxon>
        <taxon>Comamonadaceae</taxon>
        <taxon>Variovorax</taxon>
    </lineage>
</organism>
<protein>
    <recommendedName>
        <fullName evidence="3">Surface-adhesin protein E-like domain-containing protein</fullName>
    </recommendedName>
</protein>
<keyword evidence="2" id="KW-0732">Signal</keyword>
<feature type="chain" id="PRO_5019299877" description="Surface-adhesin protein E-like domain-containing protein" evidence="2">
    <location>
        <begin position="20"/>
        <end position="165"/>
    </location>
</feature>
<dbReference type="EMBL" id="RXOE01000010">
    <property type="protein sequence ID" value="RTQ31106.1"/>
    <property type="molecule type" value="Genomic_DNA"/>
</dbReference>
<feature type="signal peptide" evidence="2">
    <location>
        <begin position="1"/>
        <end position="19"/>
    </location>
</feature>
<dbReference type="InterPro" id="IPR031939">
    <property type="entry name" value="Adhesin_E-like"/>
</dbReference>
<accession>A0A431TET7</accession>
<feature type="compositionally biased region" description="Pro residues" evidence="1">
    <location>
        <begin position="156"/>
        <end position="165"/>
    </location>
</feature>
<comment type="caution">
    <text evidence="4">The sequence shown here is derived from an EMBL/GenBank/DDBJ whole genome shotgun (WGS) entry which is preliminary data.</text>
</comment>
<evidence type="ECO:0000256" key="1">
    <source>
        <dbReference type="SAM" id="MobiDB-lite"/>
    </source>
</evidence>
<dbReference type="Pfam" id="PF16747">
    <property type="entry name" value="Adhesin_E"/>
    <property type="match status" value="1"/>
</dbReference>
<dbReference type="OrthoDB" id="8856335at2"/>
<proteinExistence type="predicted"/>
<evidence type="ECO:0000313" key="5">
    <source>
        <dbReference type="Proteomes" id="UP000267418"/>
    </source>
</evidence>
<evidence type="ECO:0000256" key="2">
    <source>
        <dbReference type="SAM" id="SignalP"/>
    </source>
</evidence>
<reference evidence="4 5" key="1">
    <citation type="submission" date="2018-12" db="EMBL/GenBank/DDBJ databases">
        <title>The genome of Variovorax gossypii DSM 100435.</title>
        <authorList>
            <person name="Gao J."/>
            <person name="Sun J."/>
        </authorList>
    </citation>
    <scope>NUCLEOTIDE SEQUENCE [LARGE SCALE GENOMIC DNA]</scope>
    <source>
        <strain evidence="4 5">DSM 100435</strain>
    </source>
</reference>